<dbReference type="InterPro" id="IPR011146">
    <property type="entry name" value="HIT-like"/>
</dbReference>
<sequence>MADCVFCGIVAGSTPAFVVASSESGVAFLDVRPVFKGHVLVVPRAHVVTLPDLPVADLPAYFGFVRSIAAAVPVAMDAQGTFVAMNNIVSQSVPHLHTHVVPRTKGDGLRGFFWPRRKYDSDDEAATIAETIGKEYLRLSVTDSGRRE</sequence>
<reference evidence="3 4" key="1">
    <citation type="submission" date="2021-01" db="EMBL/GenBank/DDBJ databases">
        <title>Whole genome shotgun sequence of Actinoplanes couchii NBRC 106145.</title>
        <authorList>
            <person name="Komaki H."/>
            <person name="Tamura T."/>
        </authorList>
    </citation>
    <scope>NUCLEOTIDE SEQUENCE [LARGE SCALE GENOMIC DNA]</scope>
    <source>
        <strain evidence="3 4">NBRC 106145</strain>
    </source>
</reference>
<dbReference type="PANTHER" id="PTHR46648">
    <property type="entry name" value="HIT FAMILY PROTEIN 1"/>
    <property type="match status" value="1"/>
</dbReference>
<dbReference type="RefSeq" id="WP_203797323.1">
    <property type="nucleotide sequence ID" value="NZ_BAAAQE010000027.1"/>
</dbReference>
<dbReference type="Pfam" id="PF01230">
    <property type="entry name" value="HIT"/>
    <property type="match status" value="1"/>
</dbReference>
<evidence type="ECO:0000256" key="1">
    <source>
        <dbReference type="PROSITE-ProRule" id="PRU00464"/>
    </source>
</evidence>
<organism evidence="3 4">
    <name type="scientific">Actinoplanes couchii</name>
    <dbReference type="NCBI Taxonomy" id="403638"/>
    <lineage>
        <taxon>Bacteria</taxon>
        <taxon>Bacillati</taxon>
        <taxon>Actinomycetota</taxon>
        <taxon>Actinomycetes</taxon>
        <taxon>Micromonosporales</taxon>
        <taxon>Micromonosporaceae</taxon>
        <taxon>Actinoplanes</taxon>
    </lineage>
</organism>
<dbReference type="PRINTS" id="PR00332">
    <property type="entry name" value="HISTRIAD"/>
</dbReference>
<feature type="domain" description="HIT" evidence="2">
    <location>
        <begin position="5"/>
        <end position="110"/>
    </location>
</feature>
<protein>
    <recommendedName>
        <fullName evidence="2">HIT domain-containing protein</fullName>
    </recommendedName>
</protein>
<dbReference type="EMBL" id="BOMG01000055">
    <property type="protein sequence ID" value="GID55944.1"/>
    <property type="molecule type" value="Genomic_DNA"/>
</dbReference>
<proteinExistence type="predicted"/>
<evidence type="ECO:0000313" key="3">
    <source>
        <dbReference type="EMBL" id="GID55944.1"/>
    </source>
</evidence>
<dbReference type="Proteomes" id="UP000612282">
    <property type="component" value="Unassembled WGS sequence"/>
</dbReference>
<dbReference type="Gene3D" id="3.30.428.10">
    <property type="entry name" value="HIT-like"/>
    <property type="match status" value="1"/>
</dbReference>
<keyword evidence="4" id="KW-1185">Reference proteome</keyword>
<dbReference type="SUPFAM" id="SSF54197">
    <property type="entry name" value="HIT-like"/>
    <property type="match status" value="1"/>
</dbReference>
<comment type="caution">
    <text evidence="3">The sequence shown here is derived from an EMBL/GenBank/DDBJ whole genome shotgun (WGS) entry which is preliminary data.</text>
</comment>
<name>A0ABQ3XBR2_9ACTN</name>
<feature type="short sequence motif" description="Histidine triad motif" evidence="1">
    <location>
        <begin position="95"/>
        <end position="99"/>
    </location>
</feature>
<accession>A0ABQ3XBR2</accession>
<dbReference type="InterPro" id="IPR001310">
    <property type="entry name" value="Histidine_triad_HIT"/>
</dbReference>
<evidence type="ECO:0000259" key="2">
    <source>
        <dbReference type="PROSITE" id="PS51084"/>
    </source>
</evidence>
<dbReference type="PROSITE" id="PS51084">
    <property type="entry name" value="HIT_2"/>
    <property type="match status" value="1"/>
</dbReference>
<gene>
    <name evidence="3" type="ORF">Aco03nite_043480</name>
</gene>
<dbReference type="PANTHER" id="PTHR46648:SF1">
    <property type="entry name" value="ADENOSINE 5'-MONOPHOSPHORAMIDASE HNT1"/>
    <property type="match status" value="1"/>
</dbReference>
<dbReference type="InterPro" id="IPR036265">
    <property type="entry name" value="HIT-like_sf"/>
</dbReference>
<evidence type="ECO:0000313" key="4">
    <source>
        <dbReference type="Proteomes" id="UP000612282"/>
    </source>
</evidence>